<feature type="compositionally biased region" description="Basic and acidic residues" evidence="1">
    <location>
        <begin position="169"/>
        <end position="184"/>
    </location>
</feature>
<proteinExistence type="predicted"/>
<comment type="caution">
    <text evidence="2">The sequence shown here is derived from an EMBL/GenBank/DDBJ whole genome shotgun (WGS) entry which is preliminary data.</text>
</comment>
<dbReference type="EMBL" id="JANPWB010000013">
    <property type="protein sequence ID" value="KAJ1104894.1"/>
    <property type="molecule type" value="Genomic_DNA"/>
</dbReference>
<name>A0AAV7MNZ6_PLEWA</name>
<organism evidence="2 3">
    <name type="scientific">Pleurodeles waltl</name>
    <name type="common">Iberian ribbed newt</name>
    <dbReference type="NCBI Taxonomy" id="8319"/>
    <lineage>
        <taxon>Eukaryota</taxon>
        <taxon>Metazoa</taxon>
        <taxon>Chordata</taxon>
        <taxon>Craniata</taxon>
        <taxon>Vertebrata</taxon>
        <taxon>Euteleostomi</taxon>
        <taxon>Amphibia</taxon>
        <taxon>Batrachia</taxon>
        <taxon>Caudata</taxon>
        <taxon>Salamandroidea</taxon>
        <taxon>Salamandridae</taxon>
        <taxon>Pleurodelinae</taxon>
        <taxon>Pleurodeles</taxon>
    </lineage>
</organism>
<keyword evidence="3" id="KW-1185">Reference proteome</keyword>
<feature type="region of interest" description="Disordered" evidence="1">
    <location>
        <begin position="49"/>
        <end position="104"/>
    </location>
</feature>
<feature type="compositionally biased region" description="Pro residues" evidence="1">
    <location>
        <begin position="146"/>
        <end position="159"/>
    </location>
</feature>
<feature type="region of interest" description="Disordered" evidence="1">
    <location>
        <begin position="139"/>
        <end position="191"/>
    </location>
</feature>
<evidence type="ECO:0000256" key="1">
    <source>
        <dbReference type="SAM" id="MobiDB-lite"/>
    </source>
</evidence>
<accession>A0AAV7MNZ6</accession>
<dbReference type="Proteomes" id="UP001066276">
    <property type="component" value="Chromosome 9"/>
</dbReference>
<gene>
    <name evidence="2" type="ORF">NDU88_002302</name>
</gene>
<evidence type="ECO:0000313" key="2">
    <source>
        <dbReference type="EMBL" id="KAJ1104894.1"/>
    </source>
</evidence>
<evidence type="ECO:0000313" key="3">
    <source>
        <dbReference type="Proteomes" id="UP001066276"/>
    </source>
</evidence>
<protein>
    <submittedName>
        <fullName evidence="2">Uncharacterized protein</fullName>
    </submittedName>
</protein>
<reference evidence="2" key="1">
    <citation type="journal article" date="2022" name="bioRxiv">
        <title>Sequencing and chromosome-scale assembly of the giantPleurodeles waltlgenome.</title>
        <authorList>
            <person name="Brown T."/>
            <person name="Elewa A."/>
            <person name="Iarovenko S."/>
            <person name="Subramanian E."/>
            <person name="Araus A.J."/>
            <person name="Petzold A."/>
            <person name="Susuki M."/>
            <person name="Suzuki K.-i.T."/>
            <person name="Hayashi T."/>
            <person name="Toyoda A."/>
            <person name="Oliveira C."/>
            <person name="Osipova E."/>
            <person name="Leigh N.D."/>
            <person name="Simon A."/>
            <person name="Yun M.H."/>
        </authorList>
    </citation>
    <scope>NUCLEOTIDE SEQUENCE</scope>
    <source>
        <strain evidence="2">20211129_DDA</strain>
        <tissue evidence="2">Liver</tissue>
    </source>
</reference>
<dbReference type="AlphaFoldDB" id="A0AAV7MNZ6"/>
<sequence length="191" mass="20693">MPSRPHPFPAITADSGDVGFLFLPPCDRVGQGRGGVGPCERLSELLHHHRPSPVAPRNPAAPLQTRSLRRRDDEKASSFWRAPRHSSTPARCAAPPGKGFNVGIATPMVRGRETHLAREERRPCLGVQDDKDSAILYHSSLLPTMSKPPPTPGKGPVPAPSANASMENTRLKDPSTNASREKTPSTRTQPR</sequence>